<dbReference type="EMBL" id="JOKG01000001">
    <property type="protein sequence ID" value="KEQ15712.1"/>
    <property type="molecule type" value="Genomic_DNA"/>
</dbReference>
<protein>
    <recommendedName>
        <fullName evidence="3">Tail protein</fullName>
    </recommendedName>
</protein>
<sequence length="154" mass="17196">MKLLQGLSAHLLGKSRLKRENFHALADKGELTLTGKHLGNGIELARFKYDGVIQIERYPGDAFEIMAQVMGWLSEHDTDREHLELAEPEINIDLNDRTTADIELVVEFDEPIQLIPDPEGSISAYGQQWRVDTVPIDIAEELDDMEGITDGGIG</sequence>
<comment type="caution">
    <text evidence="1">The sequence shown here is derived from an EMBL/GenBank/DDBJ whole genome shotgun (WGS) entry which is preliminary data.</text>
</comment>
<reference evidence="1 2" key="1">
    <citation type="submission" date="2014-06" db="EMBL/GenBank/DDBJ databases">
        <title>Whole Genome Sequences of Three Symbiotic Endozoicomonas Bacteria.</title>
        <authorList>
            <person name="Neave M.J."/>
            <person name="Apprill A."/>
            <person name="Voolstra C.R."/>
        </authorList>
    </citation>
    <scope>NUCLEOTIDE SEQUENCE [LARGE SCALE GENOMIC DNA]</scope>
    <source>
        <strain evidence="1 2">LMG 24815</strain>
    </source>
</reference>
<dbReference type="Pfam" id="PF06891">
    <property type="entry name" value="P2_Phage_GpR"/>
    <property type="match status" value="1"/>
</dbReference>
<dbReference type="eggNOG" id="ENOG5032XBS">
    <property type="taxonomic scope" value="Bacteria"/>
</dbReference>
<proteinExistence type="predicted"/>
<dbReference type="Proteomes" id="UP000028006">
    <property type="component" value="Unassembled WGS sequence"/>
</dbReference>
<evidence type="ECO:0000313" key="1">
    <source>
        <dbReference type="EMBL" id="KEQ15712.1"/>
    </source>
</evidence>
<evidence type="ECO:0008006" key="3">
    <source>
        <dbReference type="Google" id="ProtNLM"/>
    </source>
</evidence>
<organism evidence="1 2">
    <name type="scientific">Endozoicomonas montiporae</name>
    <dbReference type="NCBI Taxonomy" id="1027273"/>
    <lineage>
        <taxon>Bacteria</taxon>
        <taxon>Pseudomonadati</taxon>
        <taxon>Pseudomonadota</taxon>
        <taxon>Gammaproteobacteria</taxon>
        <taxon>Oceanospirillales</taxon>
        <taxon>Endozoicomonadaceae</taxon>
        <taxon>Endozoicomonas</taxon>
    </lineage>
</organism>
<evidence type="ECO:0000313" key="2">
    <source>
        <dbReference type="Proteomes" id="UP000028006"/>
    </source>
</evidence>
<accession>A0A081NB89</accession>
<dbReference type="AlphaFoldDB" id="A0A081NB89"/>
<name>A0A081NB89_9GAMM</name>
<dbReference type="InterPro" id="IPR009678">
    <property type="entry name" value="Phage_tail_completion_R"/>
</dbReference>
<gene>
    <name evidence="1" type="ORF">GZ77_03860</name>
</gene>
<dbReference type="RefSeq" id="WP_034872995.1">
    <property type="nucleotide sequence ID" value="NZ_JOKG01000001.1"/>
</dbReference>
<keyword evidence="2" id="KW-1185">Reference proteome</keyword>